<feature type="domain" description="AraC effector-binding" evidence="1">
    <location>
        <begin position="2"/>
        <end position="158"/>
    </location>
</feature>
<dbReference type="InterPro" id="IPR011256">
    <property type="entry name" value="Reg_factor_effector_dom_sf"/>
</dbReference>
<dbReference type="InterPro" id="IPR029441">
    <property type="entry name" value="Cass2"/>
</dbReference>
<sequence length="160" mass="18102">MRVVELIEKQRFSVIGKSGEGLSSESSNWILPLWQEANNNFFEISDLAKLDVDGNIVGIWGAMSDVSGNFERWRDGGKYLAGCEVTDDAIPPDGWTKWTLPAFKYVVTKCTQESYQDTLKNMLSDYLPINNYQIVGAIQEFYNPKDSGGELYLYVPIEKI</sequence>
<dbReference type="KEGG" id="pbk:Back11_56350"/>
<evidence type="ECO:0000259" key="1">
    <source>
        <dbReference type="SMART" id="SM00871"/>
    </source>
</evidence>
<proteinExistence type="predicted"/>
<dbReference type="OrthoDB" id="9787872at2"/>
<dbReference type="Proteomes" id="UP000275368">
    <property type="component" value="Chromosome"/>
</dbReference>
<dbReference type="AlphaFoldDB" id="A0A3G9IZG5"/>
<keyword evidence="3" id="KW-1185">Reference proteome</keyword>
<dbReference type="Pfam" id="PF14526">
    <property type="entry name" value="Cass2"/>
    <property type="match status" value="1"/>
</dbReference>
<reference evidence="2 3" key="1">
    <citation type="submission" date="2018-11" db="EMBL/GenBank/DDBJ databases">
        <title>Complete genome sequence of Paenibacillus baekrokdamisoli strain KCTC 33723.</title>
        <authorList>
            <person name="Kang S.W."/>
            <person name="Lee K.C."/>
            <person name="Kim K.K."/>
            <person name="Kim J.S."/>
            <person name="Kim D.S."/>
            <person name="Ko S.H."/>
            <person name="Yang S.H."/>
            <person name="Lee J.S."/>
        </authorList>
    </citation>
    <scope>NUCLEOTIDE SEQUENCE [LARGE SCALE GENOMIC DNA]</scope>
    <source>
        <strain evidence="2 3">KCTC 33723</strain>
    </source>
</reference>
<dbReference type="EMBL" id="AP019308">
    <property type="protein sequence ID" value="BBH24290.1"/>
    <property type="molecule type" value="Genomic_DNA"/>
</dbReference>
<dbReference type="Gene3D" id="3.20.80.10">
    <property type="entry name" value="Regulatory factor, effector binding domain"/>
    <property type="match status" value="1"/>
</dbReference>
<gene>
    <name evidence="2" type="primary">ycgF</name>
    <name evidence="2" type="ORF">Back11_56350</name>
</gene>
<evidence type="ECO:0000313" key="2">
    <source>
        <dbReference type="EMBL" id="BBH24290.1"/>
    </source>
</evidence>
<name>A0A3G9IZG5_9BACL</name>
<dbReference type="SUPFAM" id="SSF55136">
    <property type="entry name" value="Probable bacterial effector-binding domain"/>
    <property type="match status" value="1"/>
</dbReference>
<dbReference type="SMART" id="SM00871">
    <property type="entry name" value="AraC_E_bind"/>
    <property type="match status" value="1"/>
</dbReference>
<evidence type="ECO:0000313" key="3">
    <source>
        <dbReference type="Proteomes" id="UP000275368"/>
    </source>
</evidence>
<accession>A0A3G9IZG5</accession>
<organism evidence="2 3">
    <name type="scientific">Paenibacillus baekrokdamisoli</name>
    <dbReference type="NCBI Taxonomy" id="1712516"/>
    <lineage>
        <taxon>Bacteria</taxon>
        <taxon>Bacillati</taxon>
        <taxon>Bacillota</taxon>
        <taxon>Bacilli</taxon>
        <taxon>Bacillales</taxon>
        <taxon>Paenibacillaceae</taxon>
        <taxon>Paenibacillus</taxon>
    </lineage>
</organism>
<protein>
    <submittedName>
        <fullName evidence="2">AraC family transcriptional regulator</fullName>
    </submittedName>
</protein>
<dbReference type="InterPro" id="IPR010499">
    <property type="entry name" value="AraC_E-bd"/>
</dbReference>